<protein>
    <submittedName>
        <fullName evidence="3">FHA domain-containing protein</fullName>
    </submittedName>
</protein>
<dbReference type="InterPro" id="IPR000253">
    <property type="entry name" value="FHA_dom"/>
</dbReference>
<evidence type="ECO:0000256" key="1">
    <source>
        <dbReference type="SAM" id="MobiDB-lite"/>
    </source>
</evidence>
<dbReference type="CDD" id="cd00060">
    <property type="entry name" value="FHA"/>
    <property type="match status" value="1"/>
</dbReference>
<dbReference type="AlphaFoldDB" id="A0A928BTQ5"/>
<comment type="caution">
    <text evidence="3">The sequence shown here is derived from an EMBL/GenBank/DDBJ whole genome shotgun (WGS) entry which is preliminary data.</text>
</comment>
<feature type="region of interest" description="Disordered" evidence="1">
    <location>
        <begin position="1"/>
        <end position="28"/>
    </location>
</feature>
<gene>
    <name evidence="3" type="ORF">E7102_08745</name>
</gene>
<dbReference type="InterPro" id="IPR008984">
    <property type="entry name" value="SMAD_FHA_dom_sf"/>
</dbReference>
<dbReference type="EMBL" id="SUYD01000010">
    <property type="protein sequence ID" value="MBE6266543.1"/>
    <property type="molecule type" value="Genomic_DNA"/>
</dbReference>
<dbReference type="PROSITE" id="PS50006">
    <property type="entry name" value="FHA_DOMAIN"/>
    <property type="match status" value="1"/>
</dbReference>
<dbReference type="Proteomes" id="UP000763088">
    <property type="component" value="Unassembled WGS sequence"/>
</dbReference>
<sequence>MSQNKTVIKGLEPESPNSGANTNVYGRSADSKGTVVPGMGNNPDVVTNATNVSGMRAQQARPASGKPVVGFLYSISKTAAGEFWPIHIGQNTIGQNPASDIVLPEGTVSTDHAVLVVRKMKNPEKVIASISDARSTNGTMLNGESLGFTAVECQNGDIITIGDNYELYLVLIDATALGLKVCQDFIPVQVEQEPQRGPVPPGFTRPGVEFSPYDGPTPPPFNGGSQGGTVGIDGTTSPRHGGTVGMDDYNNGNPQW</sequence>
<feature type="domain" description="FHA" evidence="2">
    <location>
        <begin position="86"/>
        <end position="146"/>
    </location>
</feature>
<dbReference type="SUPFAM" id="SSF49879">
    <property type="entry name" value="SMAD/FHA domain"/>
    <property type="match status" value="1"/>
</dbReference>
<accession>A0A928BTQ5</accession>
<name>A0A928BTQ5_XYLRU</name>
<proteinExistence type="predicted"/>
<dbReference type="Pfam" id="PF00498">
    <property type="entry name" value="FHA"/>
    <property type="match status" value="1"/>
</dbReference>
<dbReference type="Gene3D" id="2.60.200.20">
    <property type="match status" value="1"/>
</dbReference>
<organism evidence="3 4">
    <name type="scientific">Xylanibacter ruminicola</name>
    <name type="common">Prevotella ruminicola</name>
    <dbReference type="NCBI Taxonomy" id="839"/>
    <lineage>
        <taxon>Bacteria</taxon>
        <taxon>Pseudomonadati</taxon>
        <taxon>Bacteroidota</taxon>
        <taxon>Bacteroidia</taxon>
        <taxon>Bacteroidales</taxon>
        <taxon>Prevotellaceae</taxon>
        <taxon>Xylanibacter</taxon>
    </lineage>
</organism>
<evidence type="ECO:0000313" key="4">
    <source>
        <dbReference type="Proteomes" id="UP000763088"/>
    </source>
</evidence>
<evidence type="ECO:0000313" key="3">
    <source>
        <dbReference type="EMBL" id="MBE6266543.1"/>
    </source>
</evidence>
<feature type="compositionally biased region" description="Polar residues" evidence="1">
    <location>
        <begin position="15"/>
        <end position="25"/>
    </location>
</feature>
<reference evidence="3" key="1">
    <citation type="submission" date="2019-04" db="EMBL/GenBank/DDBJ databases">
        <title>Evolution of Biomass-Degrading Anaerobic Consortia Revealed by Metagenomics.</title>
        <authorList>
            <person name="Peng X."/>
        </authorList>
    </citation>
    <scope>NUCLEOTIDE SEQUENCE</scope>
    <source>
        <strain evidence="3">SIG141</strain>
    </source>
</reference>
<feature type="region of interest" description="Disordered" evidence="1">
    <location>
        <begin position="192"/>
        <end position="256"/>
    </location>
</feature>
<evidence type="ECO:0000259" key="2">
    <source>
        <dbReference type="PROSITE" id="PS50006"/>
    </source>
</evidence>
<dbReference type="SMART" id="SM00240">
    <property type="entry name" value="FHA"/>
    <property type="match status" value="1"/>
</dbReference>